<dbReference type="Proteomes" id="UP000004508">
    <property type="component" value="Unassembled WGS sequence"/>
</dbReference>
<comment type="caution">
    <text evidence="1">The sequence shown here is derived from an EMBL/GenBank/DDBJ whole genome shotgun (WGS) entry which is preliminary data.</text>
</comment>
<dbReference type="InParanoid" id="D6TUQ9"/>
<keyword evidence="2" id="KW-1185">Reference proteome</keyword>
<dbReference type="EMBL" id="ADVG01000003">
    <property type="protein sequence ID" value="EFH85235.1"/>
    <property type="molecule type" value="Genomic_DNA"/>
</dbReference>
<reference evidence="1 2" key="1">
    <citation type="journal article" date="2011" name="Stand. Genomic Sci.">
        <title>Non-contiguous finished genome sequence and contextual data of the filamentous soil bacterium Ktedonobacter racemifer type strain (SOSP1-21).</title>
        <authorList>
            <person name="Chang Y.J."/>
            <person name="Land M."/>
            <person name="Hauser L."/>
            <person name="Chertkov O."/>
            <person name="Del Rio T.G."/>
            <person name="Nolan M."/>
            <person name="Copeland A."/>
            <person name="Tice H."/>
            <person name="Cheng J.F."/>
            <person name="Lucas S."/>
            <person name="Han C."/>
            <person name="Goodwin L."/>
            <person name="Pitluck S."/>
            <person name="Ivanova N."/>
            <person name="Ovchinikova G."/>
            <person name="Pati A."/>
            <person name="Chen A."/>
            <person name="Palaniappan K."/>
            <person name="Mavromatis K."/>
            <person name="Liolios K."/>
            <person name="Brettin T."/>
            <person name="Fiebig A."/>
            <person name="Rohde M."/>
            <person name="Abt B."/>
            <person name="Goker M."/>
            <person name="Detter J.C."/>
            <person name="Woyke T."/>
            <person name="Bristow J."/>
            <person name="Eisen J.A."/>
            <person name="Markowitz V."/>
            <person name="Hugenholtz P."/>
            <person name="Kyrpides N.C."/>
            <person name="Klenk H.P."/>
            <person name="Lapidus A."/>
        </authorList>
    </citation>
    <scope>NUCLEOTIDE SEQUENCE [LARGE SCALE GENOMIC DNA]</scope>
    <source>
        <strain evidence="2">DSM 44963</strain>
    </source>
</reference>
<evidence type="ECO:0000313" key="2">
    <source>
        <dbReference type="Proteomes" id="UP000004508"/>
    </source>
</evidence>
<sequence>MADYQPSFETLVHLAEKRGVLLASVLAIYQQRYNLSDAQLSEQLHCRYCQLKQNCRDYIGETCLKVGMMP</sequence>
<proteinExistence type="predicted"/>
<evidence type="ECO:0000313" key="1">
    <source>
        <dbReference type="EMBL" id="EFH85235.1"/>
    </source>
</evidence>
<organism evidence="1 2">
    <name type="scientific">Ktedonobacter racemifer DSM 44963</name>
    <dbReference type="NCBI Taxonomy" id="485913"/>
    <lineage>
        <taxon>Bacteria</taxon>
        <taxon>Bacillati</taxon>
        <taxon>Chloroflexota</taxon>
        <taxon>Ktedonobacteria</taxon>
        <taxon>Ktedonobacterales</taxon>
        <taxon>Ktedonobacteraceae</taxon>
        <taxon>Ktedonobacter</taxon>
    </lineage>
</organism>
<gene>
    <name evidence="1" type="ORF">Krac_6414</name>
</gene>
<dbReference type="RefSeq" id="WP_007917374.1">
    <property type="nucleotide sequence ID" value="NZ_ADVG01000003.1"/>
</dbReference>
<name>D6TUQ9_KTERA</name>
<accession>D6TUQ9</accession>
<protein>
    <submittedName>
        <fullName evidence="1">Uncharacterized protein</fullName>
    </submittedName>
</protein>
<dbReference type="AlphaFoldDB" id="D6TUQ9"/>